<dbReference type="EMBL" id="JAYMYQ010000004">
    <property type="protein sequence ID" value="KAK7340628.1"/>
    <property type="molecule type" value="Genomic_DNA"/>
</dbReference>
<evidence type="ECO:0000313" key="2">
    <source>
        <dbReference type="Proteomes" id="UP001367508"/>
    </source>
</evidence>
<reference evidence="1 2" key="1">
    <citation type="submission" date="2024-01" db="EMBL/GenBank/DDBJ databases">
        <title>The genomes of 5 underutilized Papilionoideae crops provide insights into root nodulation and disease resistanc.</title>
        <authorList>
            <person name="Jiang F."/>
        </authorList>
    </citation>
    <scope>NUCLEOTIDE SEQUENCE [LARGE SCALE GENOMIC DNA]</scope>
    <source>
        <strain evidence="1">LVBAO_FW01</strain>
        <tissue evidence="1">Leaves</tissue>
    </source>
</reference>
<keyword evidence="2" id="KW-1185">Reference proteome</keyword>
<dbReference type="AlphaFoldDB" id="A0AAN9LVZ1"/>
<gene>
    <name evidence="1" type="ORF">VNO77_21337</name>
</gene>
<protein>
    <submittedName>
        <fullName evidence="1">Uncharacterized protein</fullName>
    </submittedName>
</protein>
<name>A0AAN9LVZ1_CANGL</name>
<comment type="caution">
    <text evidence="1">The sequence shown here is derived from an EMBL/GenBank/DDBJ whole genome shotgun (WGS) entry which is preliminary data.</text>
</comment>
<evidence type="ECO:0000313" key="1">
    <source>
        <dbReference type="EMBL" id="KAK7340628.1"/>
    </source>
</evidence>
<proteinExistence type="predicted"/>
<dbReference type="Proteomes" id="UP001367508">
    <property type="component" value="Unassembled WGS sequence"/>
</dbReference>
<organism evidence="1 2">
    <name type="scientific">Canavalia gladiata</name>
    <name type="common">Sword bean</name>
    <name type="synonym">Dolichos gladiatus</name>
    <dbReference type="NCBI Taxonomy" id="3824"/>
    <lineage>
        <taxon>Eukaryota</taxon>
        <taxon>Viridiplantae</taxon>
        <taxon>Streptophyta</taxon>
        <taxon>Embryophyta</taxon>
        <taxon>Tracheophyta</taxon>
        <taxon>Spermatophyta</taxon>
        <taxon>Magnoliopsida</taxon>
        <taxon>eudicotyledons</taxon>
        <taxon>Gunneridae</taxon>
        <taxon>Pentapetalae</taxon>
        <taxon>rosids</taxon>
        <taxon>fabids</taxon>
        <taxon>Fabales</taxon>
        <taxon>Fabaceae</taxon>
        <taxon>Papilionoideae</taxon>
        <taxon>50 kb inversion clade</taxon>
        <taxon>NPAAA clade</taxon>
        <taxon>indigoferoid/millettioid clade</taxon>
        <taxon>Phaseoleae</taxon>
        <taxon>Canavalia</taxon>
    </lineage>
</organism>
<sequence>MVLEICFKFLIKLGNQVLYLLIIGSAKDYNCLWSESRKWGQSTRISSIYILESVGVLQTILESNQGFNYDERTMARAILPKLLLLLNVSKSYPLYGFDSERDSHALRNVVYFSLGTLFAIQLSGRGPWKPLGVRAIATRVPSFSPTSYSQLHIHLRTQ</sequence>
<accession>A0AAN9LVZ1</accession>